<evidence type="ECO:0000256" key="1">
    <source>
        <dbReference type="SAM" id="MobiDB-lite"/>
    </source>
</evidence>
<comment type="caution">
    <text evidence="2">The sequence shown here is derived from an EMBL/GenBank/DDBJ whole genome shotgun (WGS) entry which is preliminary data.</text>
</comment>
<protein>
    <submittedName>
        <fullName evidence="2">Uncharacterized protein</fullName>
    </submittedName>
</protein>
<dbReference type="AlphaFoldDB" id="A0A8K0N4G6"/>
<gene>
    <name evidence="2" type="ORF">COCNU_06G018810</name>
</gene>
<dbReference type="EMBL" id="CM017877">
    <property type="protein sequence ID" value="KAG1348052.1"/>
    <property type="molecule type" value="Genomic_DNA"/>
</dbReference>
<evidence type="ECO:0000313" key="2">
    <source>
        <dbReference type="EMBL" id="KAG1348052.1"/>
    </source>
</evidence>
<reference evidence="2" key="2">
    <citation type="submission" date="2019-07" db="EMBL/GenBank/DDBJ databases">
        <authorList>
            <person name="Yang Y."/>
            <person name="Bocs S."/>
            <person name="Baudouin L."/>
        </authorList>
    </citation>
    <scope>NUCLEOTIDE SEQUENCE</scope>
    <source>
        <tissue evidence="2">Spear leaf of Hainan Tall coconut</tissue>
    </source>
</reference>
<accession>A0A8K0N4G6</accession>
<feature type="compositionally biased region" description="Basic and acidic residues" evidence="1">
    <location>
        <begin position="8"/>
        <end position="19"/>
    </location>
</feature>
<proteinExistence type="predicted"/>
<name>A0A8K0N4G6_COCNU</name>
<sequence length="128" mass="13925">MPQTVVGAREDEDRKDSGEVSKGNSTVKKGVNARKIRANMGPYVSGHQFGLSTVQGFHNMTQFSQMQESSTTLLQQQSFHGNTQLGQNDVQACPAADVNSLQFGGSNPQIGHQSSDQGHYSIPVWDFL</sequence>
<dbReference type="Proteomes" id="UP000797356">
    <property type="component" value="Chromosome 6"/>
</dbReference>
<evidence type="ECO:0000313" key="3">
    <source>
        <dbReference type="Proteomes" id="UP000797356"/>
    </source>
</evidence>
<keyword evidence="3" id="KW-1185">Reference proteome</keyword>
<feature type="region of interest" description="Disordered" evidence="1">
    <location>
        <begin position="1"/>
        <end position="30"/>
    </location>
</feature>
<reference evidence="2" key="1">
    <citation type="journal article" date="2017" name="Gigascience">
        <title>The genome draft of coconut (Cocos nucifera).</title>
        <authorList>
            <person name="Xiao Y."/>
            <person name="Xu P."/>
            <person name="Fan H."/>
            <person name="Baudouin L."/>
            <person name="Xia W."/>
            <person name="Bocs S."/>
            <person name="Xu J."/>
            <person name="Li Q."/>
            <person name="Guo A."/>
            <person name="Zhou L."/>
            <person name="Li J."/>
            <person name="Wu Y."/>
            <person name="Ma Z."/>
            <person name="Armero A."/>
            <person name="Issali A.E."/>
            <person name="Liu N."/>
            <person name="Peng M."/>
            <person name="Yang Y."/>
        </authorList>
    </citation>
    <scope>NUCLEOTIDE SEQUENCE</scope>
    <source>
        <tissue evidence="2">Spear leaf of Hainan Tall coconut</tissue>
    </source>
</reference>
<organism evidence="2 3">
    <name type="scientific">Cocos nucifera</name>
    <name type="common">Coconut palm</name>
    <dbReference type="NCBI Taxonomy" id="13894"/>
    <lineage>
        <taxon>Eukaryota</taxon>
        <taxon>Viridiplantae</taxon>
        <taxon>Streptophyta</taxon>
        <taxon>Embryophyta</taxon>
        <taxon>Tracheophyta</taxon>
        <taxon>Spermatophyta</taxon>
        <taxon>Magnoliopsida</taxon>
        <taxon>Liliopsida</taxon>
        <taxon>Arecaceae</taxon>
        <taxon>Arecoideae</taxon>
        <taxon>Cocoseae</taxon>
        <taxon>Attaleinae</taxon>
        <taxon>Cocos</taxon>
    </lineage>
</organism>